<organism evidence="1 2">
    <name type="scientific">Neiella marina</name>
    <dbReference type="NCBI Taxonomy" id="508461"/>
    <lineage>
        <taxon>Bacteria</taxon>
        <taxon>Pseudomonadati</taxon>
        <taxon>Pseudomonadota</taxon>
        <taxon>Gammaproteobacteria</taxon>
        <taxon>Alteromonadales</taxon>
        <taxon>Echinimonadaceae</taxon>
        <taxon>Neiella</taxon>
    </lineage>
</organism>
<proteinExistence type="predicted"/>
<gene>
    <name evidence="1" type="ORF">GCM10011369_18630</name>
</gene>
<sequence>MSHNLHQAGSKFLKMMARHSDTIMDAYLAGSLGDHKLEPKVQDKLVKAGVLYRPEPGADLHLRHAVRNLLEEALKDERNRQIDANAGSAVATFKTLAQHYTESRHQGDVAASDAYYRDLSEHVYAFSEGLQHSIRVMWSRINNEFGYVGSINAKIRENELAQSQVSELLSGLEMISFEELADISGDIRELRRLLVSNLQQTITGCIQELGVVQGRLLKLLGRFRHIQGRAKLLKGWLLYTSQHPDYEVANHVAHKQLPMLFNQAECIIAPASVDIQNATHEADLMRQAAQVKSNQLLRNAVSEAQHAESVVLSENEDFELNEHPIKAAVSNYFVHVIDHVKPGADSISALQYLEQEALDYDAESWLYQVIGGYEGLPESQKEFFELDPEFDVLVPFANVVIKDVSVGLR</sequence>
<protein>
    <recommendedName>
        <fullName evidence="3">Phosphoenolpyruvate carboxylase</fullName>
    </recommendedName>
</protein>
<dbReference type="OrthoDB" id="8565078at2"/>
<reference evidence="2" key="1">
    <citation type="journal article" date="2019" name="Int. J. Syst. Evol. Microbiol.">
        <title>The Global Catalogue of Microorganisms (GCM) 10K type strain sequencing project: providing services to taxonomists for standard genome sequencing and annotation.</title>
        <authorList>
            <consortium name="The Broad Institute Genomics Platform"/>
            <consortium name="The Broad Institute Genome Sequencing Center for Infectious Disease"/>
            <person name="Wu L."/>
            <person name="Ma J."/>
        </authorList>
    </citation>
    <scope>NUCLEOTIDE SEQUENCE [LARGE SCALE GENOMIC DNA]</scope>
    <source>
        <strain evidence="2">CGMCC 1.10130</strain>
    </source>
</reference>
<name>A0A8J2XNZ4_9GAMM</name>
<keyword evidence="2" id="KW-1185">Reference proteome</keyword>
<dbReference type="AlphaFoldDB" id="A0A8J2XNZ4"/>
<dbReference type="EMBL" id="BMDX01000008">
    <property type="protein sequence ID" value="GGA77001.1"/>
    <property type="molecule type" value="Genomic_DNA"/>
</dbReference>
<evidence type="ECO:0000313" key="2">
    <source>
        <dbReference type="Proteomes" id="UP000619743"/>
    </source>
</evidence>
<evidence type="ECO:0008006" key="3">
    <source>
        <dbReference type="Google" id="ProtNLM"/>
    </source>
</evidence>
<accession>A0A8J2XNZ4</accession>
<evidence type="ECO:0000313" key="1">
    <source>
        <dbReference type="EMBL" id="GGA77001.1"/>
    </source>
</evidence>
<dbReference type="Proteomes" id="UP000619743">
    <property type="component" value="Unassembled WGS sequence"/>
</dbReference>
<comment type="caution">
    <text evidence="1">The sequence shown here is derived from an EMBL/GenBank/DDBJ whole genome shotgun (WGS) entry which is preliminary data.</text>
</comment>
<dbReference type="RefSeq" id="WP_087505648.1">
    <property type="nucleotide sequence ID" value="NZ_BMDX01000008.1"/>
</dbReference>